<reference evidence="1 2" key="2">
    <citation type="submission" date="2018-02" db="EMBL/GenBank/DDBJ databases">
        <title>Whole genome sequencing analysis of Streptococcus pluranimalium isolated from cattle infected mastitis in China.</title>
        <authorList>
            <person name="Zhang J.-R."/>
            <person name="Hu G.-Z."/>
        </authorList>
    </citation>
    <scope>NUCLEOTIDE SEQUENCE [LARGE SCALE GENOMIC DNA]</scope>
    <source>
        <strain evidence="1 2">TH11417</strain>
    </source>
</reference>
<organism evidence="1 2">
    <name type="scientific">Streptococcus pluranimalium</name>
    <dbReference type="NCBI Taxonomy" id="82348"/>
    <lineage>
        <taxon>Bacteria</taxon>
        <taxon>Bacillati</taxon>
        <taxon>Bacillota</taxon>
        <taxon>Bacilli</taxon>
        <taxon>Lactobacillales</taxon>
        <taxon>Streptococcaceae</taxon>
        <taxon>Streptococcus</taxon>
    </lineage>
</organism>
<name>A0A2L0D2P0_9STRE</name>
<reference evidence="1 2" key="1">
    <citation type="submission" date="2017-12" db="EMBL/GenBank/DDBJ databases">
        <authorList>
            <person name="Hurst M.R.H."/>
        </authorList>
    </citation>
    <scope>NUCLEOTIDE SEQUENCE [LARGE SCALE GENOMIC DNA]</scope>
    <source>
        <strain evidence="1 2">TH11417</strain>
    </source>
</reference>
<dbReference type="RefSeq" id="WP_104967413.1">
    <property type="nucleotide sequence ID" value="NZ_CP025536.1"/>
</dbReference>
<dbReference type="GeneID" id="98392783"/>
<accession>A0A2L0D2P0</accession>
<dbReference type="OrthoDB" id="2236369at2"/>
<dbReference type="KEGG" id="splr:C0J00_02515"/>
<proteinExistence type="predicted"/>
<sequence length="72" mass="8117">MVTDQDYHKIANDVYKVDSSKLKIPRREGEEVAVGKYIILKSEDNTENGMQAMAVAPVDKYVVSGVNWYIVP</sequence>
<dbReference type="EMBL" id="CP025536">
    <property type="protein sequence ID" value="AUW96075.1"/>
    <property type="molecule type" value="Genomic_DNA"/>
</dbReference>
<dbReference type="AlphaFoldDB" id="A0A2L0D2P0"/>
<evidence type="ECO:0000313" key="2">
    <source>
        <dbReference type="Proteomes" id="UP000238956"/>
    </source>
</evidence>
<keyword evidence="2" id="KW-1185">Reference proteome</keyword>
<gene>
    <name evidence="1" type="ORF">C0J00_02515</name>
</gene>
<dbReference type="Proteomes" id="UP000238956">
    <property type="component" value="Chromosome"/>
</dbReference>
<evidence type="ECO:0000313" key="1">
    <source>
        <dbReference type="EMBL" id="AUW96075.1"/>
    </source>
</evidence>
<protein>
    <submittedName>
        <fullName evidence="1">Uncharacterized protein</fullName>
    </submittedName>
</protein>